<organism evidence="1 2">
    <name type="scientific">Capillimicrobium parvum</name>
    <dbReference type="NCBI Taxonomy" id="2884022"/>
    <lineage>
        <taxon>Bacteria</taxon>
        <taxon>Bacillati</taxon>
        <taxon>Actinomycetota</taxon>
        <taxon>Thermoleophilia</taxon>
        <taxon>Solirubrobacterales</taxon>
        <taxon>Capillimicrobiaceae</taxon>
        <taxon>Capillimicrobium</taxon>
    </lineage>
</organism>
<dbReference type="EMBL" id="CP087164">
    <property type="protein sequence ID" value="UGS38725.1"/>
    <property type="molecule type" value="Genomic_DNA"/>
</dbReference>
<dbReference type="KEGG" id="sbae:DSM104329_05155"/>
<dbReference type="SUPFAM" id="SSF53335">
    <property type="entry name" value="S-adenosyl-L-methionine-dependent methyltransferases"/>
    <property type="match status" value="1"/>
</dbReference>
<evidence type="ECO:0000313" key="2">
    <source>
        <dbReference type="Proteomes" id="UP001162834"/>
    </source>
</evidence>
<dbReference type="RefSeq" id="WP_259312741.1">
    <property type="nucleotide sequence ID" value="NZ_CP087164.1"/>
</dbReference>
<keyword evidence="2" id="KW-1185">Reference proteome</keyword>
<name>A0A9E6Y2C3_9ACTN</name>
<protein>
    <recommendedName>
        <fullName evidence="3">Methyltransferase domain-containing protein</fullName>
    </recommendedName>
</protein>
<evidence type="ECO:0000313" key="1">
    <source>
        <dbReference type="EMBL" id="UGS38725.1"/>
    </source>
</evidence>
<gene>
    <name evidence="1" type="ORF">DSM104329_05155</name>
</gene>
<dbReference type="Pfam" id="PF13489">
    <property type="entry name" value="Methyltransf_23"/>
    <property type="match status" value="1"/>
</dbReference>
<accession>A0A9E6Y2C3</accession>
<reference evidence="1" key="1">
    <citation type="journal article" date="2022" name="Int. J. Syst. Evol. Microbiol.">
        <title>Pseudomonas aegrilactucae sp. nov. and Pseudomonas morbosilactucae sp. nov., pathogens causing bacterial rot of lettuce in Japan.</title>
        <authorList>
            <person name="Sawada H."/>
            <person name="Fujikawa T."/>
            <person name="Satou M."/>
        </authorList>
    </citation>
    <scope>NUCLEOTIDE SEQUENCE</scope>
    <source>
        <strain evidence="1">0166_1</strain>
    </source>
</reference>
<proteinExistence type="predicted"/>
<sequence>MPGAANPDANPWANDRATFDLYRRRARDEAEEMTCAAQAAAVLGPLIGPGESLLDAGCGGGSYLWSFRRRGFIPEWWGLDHTPELVDLARAEVAPRAGLAPERFMLGAIEDLAEGSYDNVLCFNVLTNSPHYAAPLERLLRAARKRILLRESLGDELVVRFTPDPYLDEGKRHIRVYHNTYPADEVIGLMEAEGFAVTRIRDERTGDGTEMVVDIPHQWRILLGERRS</sequence>
<dbReference type="Proteomes" id="UP001162834">
    <property type="component" value="Chromosome"/>
</dbReference>
<dbReference type="Gene3D" id="3.40.50.150">
    <property type="entry name" value="Vaccinia Virus protein VP39"/>
    <property type="match status" value="1"/>
</dbReference>
<evidence type="ECO:0008006" key="3">
    <source>
        <dbReference type="Google" id="ProtNLM"/>
    </source>
</evidence>
<dbReference type="InterPro" id="IPR029063">
    <property type="entry name" value="SAM-dependent_MTases_sf"/>
</dbReference>
<dbReference type="AlphaFoldDB" id="A0A9E6Y2C3"/>